<dbReference type="CDD" id="cd03801">
    <property type="entry name" value="GT4_PimA-like"/>
    <property type="match status" value="1"/>
</dbReference>
<dbReference type="Gene3D" id="3.40.50.2000">
    <property type="entry name" value="Glycogen Phosphorylase B"/>
    <property type="match status" value="2"/>
</dbReference>
<keyword evidence="6" id="KW-1185">Reference proteome</keyword>
<dbReference type="Pfam" id="PF13439">
    <property type="entry name" value="Glyco_transf_4"/>
    <property type="match status" value="1"/>
</dbReference>
<dbReference type="GO" id="GO:0102710">
    <property type="term" value="F:D-inositol-3-phosphate glycosyltransferase activity"/>
    <property type="evidence" value="ECO:0007669"/>
    <property type="project" value="UniProtKB-EC"/>
</dbReference>
<dbReference type="AlphaFoldDB" id="A0A087CXN7"/>
<dbReference type="InterPro" id="IPR028098">
    <property type="entry name" value="Glyco_trans_4-like_N"/>
</dbReference>
<comment type="caution">
    <text evidence="5">The sequence shown here is derived from an EMBL/GenBank/DDBJ whole genome shotgun (WGS) entry which is preliminary data.</text>
</comment>
<dbReference type="Proteomes" id="UP000028984">
    <property type="component" value="Unassembled WGS sequence"/>
</dbReference>
<dbReference type="RefSeq" id="WP_044090603.1">
    <property type="nucleotide sequence ID" value="NZ_JDUW01000033.1"/>
</dbReference>
<accession>A0A087CXN7</accession>
<dbReference type="PANTHER" id="PTHR12526">
    <property type="entry name" value="GLYCOSYLTRANSFERASE"/>
    <property type="match status" value="1"/>
</dbReference>
<dbReference type="OrthoDB" id="9810929at2"/>
<feature type="domain" description="Glycosyltransferase subfamily 4-like N-terminal" evidence="4">
    <location>
        <begin position="60"/>
        <end position="174"/>
    </location>
</feature>
<keyword evidence="2 5" id="KW-0808">Transferase</keyword>
<keyword evidence="1 5" id="KW-0328">Glycosyltransferase</keyword>
<evidence type="ECO:0000259" key="4">
    <source>
        <dbReference type="Pfam" id="PF13439"/>
    </source>
</evidence>
<dbReference type="eggNOG" id="COG0438">
    <property type="taxonomic scope" value="Bacteria"/>
</dbReference>
<dbReference type="Pfam" id="PF00534">
    <property type="entry name" value="Glycos_transf_1"/>
    <property type="match status" value="1"/>
</dbReference>
<evidence type="ECO:0000256" key="2">
    <source>
        <dbReference type="ARBA" id="ARBA00022679"/>
    </source>
</evidence>
<name>A0A087CXN7_9BIFI</name>
<evidence type="ECO:0000256" key="1">
    <source>
        <dbReference type="ARBA" id="ARBA00022676"/>
    </source>
</evidence>
<dbReference type="SUPFAM" id="SSF53756">
    <property type="entry name" value="UDP-Glycosyltransferase/glycogen phosphorylase"/>
    <property type="match status" value="1"/>
</dbReference>
<dbReference type="InterPro" id="IPR001296">
    <property type="entry name" value="Glyco_trans_1"/>
</dbReference>
<proteinExistence type="predicted"/>
<dbReference type="EC" id="2.4.1.250" evidence="5"/>
<sequence>MRIGYVSNGSIYNRSKWSGTISFLAESLARNHEIVPIEIDETVSTSIDKLLSKLTLGRIRHSHLAMAVNRFLLTRKLDAVGRGFDILFAPAASELVACGALPEDVPLIYLSDATFHAVNGYYGPAETGYNYRFRDRVEASALRRADAVIEASRWAGDDAVAHYGIDPSKVHVMPFCANLPDKFEQESGRRQMKHLQPHDEVRLLLVGVDWKRKGVETAISTTRILNECQSGHRYTLTIAGFSQPKDWNDDNVRFAGRLNKAKSQEMKELIRLYQESDVFVLPTRAECAGIVFSEAAMFGLPTVTYATGGTTSYVDDGVTGFCLEPGSSPETFADAVRKIIDSGGLTEYSNNARKKYERELNWPHWLNRFDAIARNLVQNRGTKH</sequence>
<dbReference type="EMBL" id="JGZK01000002">
    <property type="protein sequence ID" value="KFI88037.1"/>
    <property type="molecule type" value="Genomic_DNA"/>
</dbReference>
<evidence type="ECO:0000259" key="3">
    <source>
        <dbReference type="Pfam" id="PF00534"/>
    </source>
</evidence>
<protein>
    <submittedName>
        <fullName evidence="5">Glycosyl transferase group 1</fullName>
        <ecNumber evidence="5">2.4.1.250</ecNumber>
    </submittedName>
</protein>
<evidence type="ECO:0000313" key="6">
    <source>
        <dbReference type="Proteomes" id="UP000028984"/>
    </source>
</evidence>
<gene>
    <name evidence="5" type="ORF">BREU_0823</name>
</gene>
<organism evidence="5 6">
    <name type="scientific">Bifidobacterium reuteri DSM 23975</name>
    <dbReference type="NCBI Taxonomy" id="1437610"/>
    <lineage>
        <taxon>Bacteria</taxon>
        <taxon>Bacillati</taxon>
        <taxon>Actinomycetota</taxon>
        <taxon>Actinomycetes</taxon>
        <taxon>Bifidobacteriales</taxon>
        <taxon>Bifidobacteriaceae</taxon>
        <taxon>Bifidobacterium</taxon>
    </lineage>
</organism>
<dbReference type="STRING" id="1437610.BREU_0823"/>
<feature type="domain" description="Glycosyl transferase family 1" evidence="3">
    <location>
        <begin position="193"/>
        <end position="354"/>
    </location>
</feature>
<dbReference type="PANTHER" id="PTHR12526:SF637">
    <property type="entry name" value="GLYCOSYLTRANSFERASE EPSF-RELATED"/>
    <property type="match status" value="1"/>
</dbReference>
<evidence type="ECO:0000313" key="5">
    <source>
        <dbReference type="EMBL" id="KFI88037.1"/>
    </source>
</evidence>
<reference evidence="5 6" key="1">
    <citation type="submission" date="2014-03" db="EMBL/GenBank/DDBJ databases">
        <title>Genomics of Bifidobacteria.</title>
        <authorList>
            <person name="Ventura M."/>
            <person name="Milani C."/>
            <person name="Lugli G.A."/>
        </authorList>
    </citation>
    <scope>NUCLEOTIDE SEQUENCE [LARGE SCALE GENOMIC DNA]</scope>
    <source>
        <strain evidence="5 6">DSM 23975</strain>
    </source>
</reference>